<reference evidence="4 5" key="1">
    <citation type="submission" date="2019-08" db="EMBL/GenBank/DDBJ databases">
        <title>Ulvibacter marinistellae sp. nov., isolated from a starfish, Patiria pectinifera.</title>
        <authorList>
            <person name="Kawano K."/>
            <person name="Ushijima N."/>
            <person name="Kihara M."/>
            <person name="Itoh H."/>
        </authorList>
    </citation>
    <scope>NUCLEOTIDE SEQUENCE [LARGE SCALE GENOMIC DNA]</scope>
    <source>
        <strain evidence="4 5">KK4</strain>
    </source>
</reference>
<dbReference type="InterPro" id="IPR032508">
    <property type="entry name" value="FecR_C"/>
</dbReference>
<evidence type="ECO:0000313" key="5">
    <source>
        <dbReference type="Proteomes" id="UP000326994"/>
    </source>
</evidence>
<organism evidence="4 5">
    <name type="scientific">Patiriisocius marinistellae</name>
    <dbReference type="NCBI Taxonomy" id="2494560"/>
    <lineage>
        <taxon>Bacteria</taxon>
        <taxon>Pseudomonadati</taxon>
        <taxon>Bacteroidota</taxon>
        <taxon>Flavobacteriia</taxon>
        <taxon>Flavobacteriales</taxon>
        <taxon>Flavobacteriaceae</taxon>
        <taxon>Patiriisocius</taxon>
    </lineage>
</organism>
<gene>
    <name evidence="4" type="ORF">ULMS_11790</name>
</gene>
<dbReference type="RefSeq" id="WP_151893575.1">
    <property type="nucleotide sequence ID" value="NZ_BKCF01000001.1"/>
</dbReference>
<dbReference type="AlphaFoldDB" id="A0A5J4G0U8"/>
<proteinExistence type="predicted"/>
<feature type="domain" description="FecR protein" evidence="2">
    <location>
        <begin position="105"/>
        <end position="188"/>
    </location>
</feature>
<dbReference type="PANTHER" id="PTHR30273">
    <property type="entry name" value="PERIPLASMIC SIGNAL SENSOR AND SIGMA FACTOR ACTIVATOR FECR-RELATED"/>
    <property type="match status" value="1"/>
</dbReference>
<keyword evidence="1" id="KW-1133">Transmembrane helix</keyword>
<dbReference type="EMBL" id="BKCF01000001">
    <property type="protein sequence ID" value="GEQ85671.1"/>
    <property type="molecule type" value="Genomic_DNA"/>
</dbReference>
<dbReference type="PANTHER" id="PTHR30273:SF2">
    <property type="entry name" value="PROTEIN FECR"/>
    <property type="match status" value="1"/>
</dbReference>
<dbReference type="InterPro" id="IPR006860">
    <property type="entry name" value="FecR"/>
</dbReference>
<dbReference type="GO" id="GO:0016989">
    <property type="term" value="F:sigma factor antagonist activity"/>
    <property type="evidence" value="ECO:0007669"/>
    <property type="project" value="TreeGrafter"/>
</dbReference>
<evidence type="ECO:0000259" key="2">
    <source>
        <dbReference type="Pfam" id="PF04773"/>
    </source>
</evidence>
<dbReference type="InterPro" id="IPR012373">
    <property type="entry name" value="Ferrdict_sens_TM"/>
</dbReference>
<dbReference type="Pfam" id="PF16344">
    <property type="entry name" value="FecR_C"/>
    <property type="match status" value="1"/>
</dbReference>
<dbReference type="Gene3D" id="2.60.120.1440">
    <property type="match status" value="1"/>
</dbReference>
<keyword evidence="1" id="KW-0472">Membrane</keyword>
<keyword evidence="5" id="KW-1185">Reference proteome</keyword>
<comment type="caution">
    <text evidence="4">The sequence shown here is derived from an EMBL/GenBank/DDBJ whole genome shotgun (WGS) entry which is preliminary data.</text>
</comment>
<evidence type="ECO:0000259" key="3">
    <source>
        <dbReference type="Pfam" id="PF16344"/>
    </source>
</evidence>
<feature type="domain" description="Protein FecR C-terminal" evidence="3">
    <location>
        <begin position="230"/>
        <end position="295"/>
    </location>
</feature>
<dbReference type="PIRSF" id="PIRSF018266">
    <property type="entry name" value="FecR"/>
    <property type="match status" value="1"/>
</dbReference>
<name>A0A5J4G0U8_9FLAO</name>
<dbReference type="Gene3D" id="3.55.50.30">
    <property type="match status" value="1"/>
</dbReference>
<feature type="transmembrane region" description="Helical" evidence="1">
    <location>
        <begin position="69"/>
        <end position="92"/>
    </location>
</feature>
<dbReference type="OrthoDB" id="1097347at2"/>
<accession>A0A5J4G0U8</accession>
<sequence>MEHNNILDKWLNGELSSQELERFNANPDFDIYRNIDREIQKIEVPSHDVETGFADLLQRKSTSKKEIKIFRLSNVLKVAAIFVMLVMSYIFVANIPSTTTAPMANTEQLLLPDDSRITLNKDATVTYKKYGWAFDRNVTLEGEAFFEVAKGKKFTVTTEQGIVTVLGTKFNVSTKNNKFKVSCYEGLVSVSHNNRIFEVTPGNSYTFDNESNVNHIVYTSHPTWIFNESSFTNIDLYSVILALENQFGIAIKTENINVDLRYTGTFTHTNLEDALRTVTVPLNLSYRKDSKNGVTIYNSKK</sequence>
<evidence type="ECO:0000256" key="1">
    <source>
        <dbReference type="SAM" id="Phobius"/>
    </source>
</evidence>
<dbReference type="Pfam" id="PF04773">
    <property type="entry name" value="FecR"/>
    <property type="match status" value="1"/>
</dbReference>
<evidence type="ECO:0000313" key="4">
    <source>
        <dbReference type="EMBL" id="GEQ85671.1"/>
    </source>
</evidence>
<dbReference type="Proteomes" id="UP000326994">
    <property type="component" value="Unassembled WGS sequence"/>
</dbReference>
<protein>
    <submittedName>
        <fullName evidence="4">Sensor</fullName>
    </submittedName>
</protein>
<keyword evidence="1" id="KW-0812">Transmembrane</keyword>